<dbReference type="GeneID" id="24561936"/>
<dbReference type="OrthoDB" id="75169at2759"/>
<dbReference type="KEGG" id="bbig:BBBOND_0003750"/>
<dbReference type="RefSeq" id="XP_012770662.1">
    <property type="nucleotide sequence ID" value="XM_012915208.1"/>
</dbReference>
<keyword evidence="1" id="KW-1133">Transmembrane helix</keyword>
<accession>A0A061BLG5</accession>
<keyword evidence="1" id="KW-0472">Membrane</keyword>
<dbReference type="VEuPathDB" id="PiroplasmaDB:BBBOND_0003750"/>
<keyword evidence="1" id="KW-0812">Transmembrane</keyword>
<reference evidence="2" key="2">
    <citation type="submission" date="2014-06" db="EMBL/GenBank/DDBJ databases">
        <authorList>
            <person name="Aslett M."/>
            <person name="De Silva Nishadi"/>
        </authorList>
    </citation>
    <scope>NUCLEOTIDE SEQUENCE</scope>
    <source>
        <strain evidence="2">Bond</strain>
    </source>
</reference>
<sequence length="1765" mass="197362">MTITCALSPFTSPSDSAELAKLQSKLDALRKVEELCENYKNLKNASNNPKNLLENLCDGLETFLGYSKDSKGYDGKGIVYSDVDRLCDGVMGFLSGVLEAVKDENEVTTYDTDPTKNINTVITTLNNNIGSGRAGLAASVDAVKGWLEGYEIEHNGKLASITGPIYGLKTNLETEITKFKKKDLKDPQIMMSDEEYGKAFNTKNVERVIEHCLLQTKTCIKDIFEDSNSGFQALDPGLQSKISEPLKKIKKEFARLQGFSAKDRIRYETIKNTIETTLEDRRKNVNDKIEKDVTKLVNDLKDLIQKILTKLGRIDHMLQGYTQQIVMWTGVTKSGIRATIGRVDKIIDKGVGHIHQEMIKEKSDELRKTGETLFWIFESTEKQVVELVKEAQNKVTGLEEAIKADLFEIKKQVQTGMQKYVNDYVRKVQGEVNRITHPITGLQKIEHAVKAWAKTFSGTRAFDNKVKEWILHILKDNDFVREKLETYAKKVAQLKQGKFINTEYTQKEGEQNSQFHNDIAEVVNRILSKEIAEIGEELKTSIEAVDNNRDSINKIEGYIAAVLFGCEQFAGSIEVNINSKGIVGADRMSTGIVKLAKEIAREIERHCLAKPGISVSEDPDTTLETAVQRILHNLLAVASQKAVDLAWLTGNNDKNGNIGKVDASLDVALKLNAGLTTALANKGDYGYESTYFDPYAKTAIALKHNIQLTIGEALDKKIGSNSTIRGNESKIENLENLPFSFNKGGAGRSDAKTELRQAITALGNHVSETYNNYLKDIYVKSKAALESGAKIEEGTLHILFQQITDNLETLIKIFADEGGHIRSDLTNLTQISIDTKLKAITTRLESLRIKELKDVMHDAGRFISEGADKFGGQTILSLTNYVNSAIKQATETIIAQAEKQYIDSRIHGMSILNNAVEKQYEKIEGLIDLDGLTGVKGFLKLFNKVFVNKVKNVNTSTAKLKEGCEKVFVSFEEFFERFENQRKDVQDFATYIPKDAMFPERSTYNTLYDAVTILLAGIIDSNHFDHKFTDNLRSLTSALSAFTPTKFGESSSPILQAFKDGISGLARELGKAYVNKYEGGSDGMILVDARTESLTDDANRCAKVFLSALPTLFGNLKHLGSKCDRDCKDDKINEYTELGDILKNCGFVVATTEKIQDGQLRNIEKCNGSWIVTKLVAENLSPTYNFRLIDVASEIYTYLETYNEVCLISTFSARRRPCSVYEMLIWLSGLQYTTAYQTMRDQTISDFFDDSDKKVTEGESATEITSVVLEAHPRGITYNEVLSAIEHITSTSYDVLTTIVGNGDADTMYACDYANNKLNFHYPPSGEDCLGMFIDILRRLFPVFRFMESQCKTSTKYYGWSDCNYGKAIQPANWQCDKHLTDKESDCLPKSPLMSYLSDTLPGHLPHHVTAIGCKTVCSNCPQKQPGQPCLTPLGFRGFSGSTKTGKELGNVLTKFLGEPYTSCLFSLLPTPPSTLPEHFQFALRLVKAWNSNGNHSVIAWLNDCITKQSIELYTTHQTLRNALCDAYGSAQSAHDSKHSEAGKVELLSLSKMNPCTGANNCAPYLSSTSCDAYYYLSKRHANLYLSWAIYLPWTLYNYLKSLFEVFQQIDCGSSGCTKCLCKPGKHGVEFNCKCKSLVGCRGVLPTFYQYGFTFGNSKVLHVTERKYCRSFYTQLQNLLKSKCFETLFTECDEFIFTIRAPFIWLNVALWSLSLFYLICVMVGRLDVLHIRSHLRIPSSHNITAQSLLAAAQVGRLAKISYLQP</sequence>
<proteinExistence type="predicted"/>
<reference evidence="2" key="1">
    <citation type="journal article" date="2014" name="Nucleic Acids Res.">
        <title>The evolutionary dynamics of variant antigen genes in Babesia reveal a history of genomic innovation underlying host-parasite interaction.</title>
        <authorList>
            <person name="Jackson A.P."/>
            <person name="Otto T.D."/>
            <person name="Darby A."/>
            <person name="Ramaprasad A."/>
            <person name="Xia D."/>
            <person name="Echaide I.E."/>
            <person name="Farber M."/>
            <person name="Gahlot S."/>
            <person name="Gamble J."/>
            <person name="Gupta D."/>
            <person name="Gupta Y."/>
            <person name="Jackson L."/>
            <person name="Malandrin L."/>
            <person name="Malas T.B."/>
            <person name="Moussa E."/>
            <person name="Nair M."/>
            <person name="Reid AJ."/>
            <person name="Sanders M."/>
            <person name="Sharma J."/>
            <person name="Tracey A."/>
            <person name="Quail M.A."/>
            <person name="Weir W."/>
            <person name="Wastling J.M."/>
            <person name="Hall N."/>
            <person name="Willadsen P."/>
            <person name="Lingelbach K."/>
            <person name="Shiels B."/>
            <person name="Tait A."/>
            <person name="Berriman M."/>
            <person name="Allred D.R."/>
            <person name="Pain A."/>
        </authorList>
    </citation>
    <scope>NUCLEOTIDE SEQUENCE</scope>
    <source>
        <strain evidence="2">Bond</strain>
    </source>
</reference>
<dbReference type="EMBL" id="LK055136">
    <property type="protein sequence ID" value="CDR71716.1"/>
    <property type="molecule type" value="Genomic_DNA"/>
</dbReference>
<gene>
    <name evidence="2" type="ORF">BBBOND_0003750</name>
</gene>
<feature type="transmembrane region" description="Helical" evidence="1">
    <location>
        <begin position="1703"/>
        <end position="1726"/>
    </location>
</feature>
<protein>
    <recommendedName>
        <fullName evidence="3">C3H1-type domain-containing protein</fullName>
    </recommendedName>
</protein>
<name>A0A061BLG5_BABBI</name>
<evidence type="ECO:0008006" key="3">
    <source>
        <dbReference type="Google" id="ProtNLM"/>
    </source>
</evidence>
<evidence type="ECO:0000313" key="2">
    <source>
        <dbReference type="EMBL" id="CDR71716.1"/>
    </source>
</evidence>
<organism evidence="2">
    <name type="scientific">Babesia bigemina</name>
    <dbReference type="NCBI Taxonomy" id="5866"/>
    <lineage>
        <taxon>Eukaryota</taxon>
        <taxon>Sar</taxon>
        <taxon>Alveolata</taxon>
        <taxon>Apicomplexa</taxon>
        <taxon>Aconoidasida</taxon>
        <taxon>Piroplasmida</taxon>
        <taxon>Babesiidae</taxon>
        <taxon>Babesia</taxon>
    </lineage>
</organism>
<evidence type="ECO:0000256" key="1">
    <source>
        <dbReference type="SAM" id="Phobius"/>
    </source>
</evidence>